<keyword evidence="6 8" id="KW-1133">Transmembrane helix</keyword>
<feature type="transmembrane region" description="Helical" evidence="8">
    <location>
        <begin position="68"/>
        <end position="91"/>
    </location>
</feature>
<dbReference type="InterPro" id="IPR040423">
    <property type="entry name" value="PEA_transferase"/>
</dbReference>
<dbReference type="InterPro" id="IPR000917">
    <property type="entry name" value="Sulfatase_N"/>
</dbReference>
<evidence type="ECO:0000256" key="4">
    <source>
        <dbReference type="ARBA" id="ARBA00022679"/>
    </source>
</evidence>
<dbReference type="PANTHER" id="PTHR30443">
    <property type="entry name" value="INNER MEMBRANE PROTEIN"/>
    <property type="match status" value="1"/>
</dbReference>
<dbReference type="EMBL" id="BAABKY010000002">
    <property type="protein sequence ID" value="GAA5075253.1"/>
    <property type="molecule type" value="Genomic_DNA"/>
</dbReference>
<dbReference type="Pfam" id="PF08019">
    <property type="entry name" value="EptA_B_N"/>
    <property type="match status" value="1"/>
</dbReference>
<dbReference type="Proteomes" id="UP001501083">
    <property type="component" value="Unassembled WGS sequence"/>
</dbReference>
<evidence type="ECO:0000256" key="7">
    <source>
        <dbReference type="ARBA" id="ARBA00023136"/>
    </source>
</evidence>
<dbReference type="GO" id="GO:0016740">
    <property type="term" value="F:transferase activity"/>
    <property type="evidence" value="ECO:0007669"/>
    <property type="project" value="UniProtKB-KW"/>
</dbReference>
<feature type="domain" description="Phosphoethanolamine transferase N-terminal" evidence="10">
    <location>
        <begin position="79"/>
        <end position="225"/>
    </location>
</feature>
<feature type="transmembrane region" description="Helical" evidence="8">
    <location>
        <begin position="36"/>
        <end position="56"/>
    </location>
</feature>
<evidence type="ECO:0000259" key="9">
    <source>
        <dbReference type="Pfam" id="PF00884"/>
    </source>
</evidence>
<dbReference type="InterPro" id="IPR058130">
    <property type="entry name" value="PEA_transf_C"/>
</dbReference>
<evidence type="ECO:0000256" key="5">
    <source>
        <dbReference type="ARBA" id="ARBA00022692"/>
    </source>
</evidence>
<keyword evidence="2" id="KW-1003">Cell membrane</keyword>
<dbReference type="Gene3D" id="3.40.720.10">
    <property type="entry name" value="Alkaline Phosphatase, subunit A"/>
    <property type="match status" value="1"/>
</dbReference>
<evidence type="ECO:0000256" key="2">
    <source>
        <dbReference type="ARBA" id="ARBA00022475"/>
    </source>
</evidence>
<name>A0ABP9LED2_9GAMM</name>
<dbReference type="NCBIfam" id="NF028537">
    <property type="entry name" value="P_eth_NH2_trans"/>
    <property type="match status" value="1"/>
</dbReference>
<feature type="domain" description="Sulfatase N-terminal" evidence="9">
    <location>
        <begin position="256"/>
        <end position="544"/>
    </location>
</feature>
<evidence type="ECO:0000256" key="8">
    <source>
        <dbReference type="SAM" id="Phobius"/>
    </source>
</evidence>
<comment type="subcellular location">
    <subcellularLocation>
        <location evidence="1">Cell inner membrane</location>
        <topology evidence="1">Multi-pass membrane protein</topology>
    </subcellularLocation>
</comment>
<dbReference type="InterPro" id="IPR012549">
    <property type="entry name" value="EptA-like_N"/>
</dbReference>
<reference evidence="12" key="1">
    <citation type="journal article" date="2019" name="Int. J. Syst. Evol. Microbiol.">
        <title>The Global Catalogue of Microorganisms (GCM) 10K type strain sequencing project: providing services to taxonomists for standard genome sequencing and annotation.</title>
        <authorList>
            <consortium name="The Broad Institute Genomics Platform"/>
            <consortium name="The Broad Institute Genome Sequencing Center for Infectious Disease"/>
            <person name="Wu L."/>
            <person name="Ma J."/>
        </authorList>
    </citation>
    <scope>NUCLEOTIDE SEQUENCE [LARGE SCALE GENOMIC DNA]</scope>
    <source>
        <strain evidence="12">JCM 19212</strain>
    </source>
</reference>
<dbReference type="RefSeq" id="WP_158985831.1">
    <property type="nucleotide sequence ID" value="NZ_BAABKY010000002.1"/>
</dbReference>
<evidence type="ECO:0000256" key="3">
    <source>
        <dbReference type="ARBA" id="ARBA00022519"/>
    </source>
</evidence>
<protein>
    <submittedName>
        <fullName evidence="11">Phosphoethanolamine--lipid A transferase</fullName>
    </submittedName>
</protein>
<dbReference type="SUPFAM" id="SSF53649">
    <property type="entry name" value="Alkaline phosphatase-like"/>
    <property type="match status" value="1"/>
</dbReference>
<comment type="caution">
    <text evidence="11">The sequence shown here is derived from an EMBL/GenBank/DDBJ whole genome shotgun (WGS) entry which is preliminary data.</text>
</comment>
<keyword evidence="7 8" id="KW-0472">Membrane</keyword>
<dbReference type="PANTHER" id="PTHR30443:SF0">
    <property type="entry name" value="PHOSPHOETHANOLAMINE TRANSFERASE EPTA"/>
    <property type="match status" value="1"/>
</dbReference>
<dbReference type="InterPro" id="IPR017850">
    <property type="entry name" value="Alkaline_phosphatase_core_sf"/>
</dbReference>
<evidence type="ECO:0000256" key="6">
    <source>
        <dbReference type="ARBA" id="ARBA00022989"/>
    </source>
</evidence>
<keyword evidence="3" id="KW-0997">Cell inner membrane</keyword>
<feature type="transmembrane region" description="Helical" evidence="8">
    <location>
        <begin position="139"/>
        <end position="160"/>
    </location>
</feature>
<organism evidence="11 12">
    <name type="scientific">Lysobacter panacisoli</name>
    <dbReference type="NCBI Taxonomy" id="1255263"/>
    <lineage>
        <taxon>Bacteria</taxon>
        <taxon>Pseudomonadati</taxon>
        <taxon>Pseudomonadota</taxon>
        <taxon>Gammaproteobacteria</taxon>
        <taxon>Lysobacterales</taxon>
        <taxon>Lysobacteraceae</taxon>
        <taxon>Lysobacter</taxon>
    </lineage>
</organism>
<keyword evidence="4 11" id="KW-0808">Transferase</keyword>
<evidence type="ECO:0000256" key="1">
    <source>
        <dbReference type="ARBA" id="ARBA00004429"/>
    </source>
</evidence>
<dbReference type="Pfam" id="PF00884">
    <property type="entry name" value="Sulfatase"/>
    <property type="match status" value="1"/>
</dbReference>
<proteinExistence type="predicted"/>
<keyword evidence="12" id="KW-1185">Reference proteome</keyword>
<dbReference type="CDD" id="cd16017">
    <property type="entry name" value="LptA"/>
    <property type="match status" value="1"/>
</dbReference>
<gene>
    <name evidence="11" type="ORF">GCM10025759_18640</name>
</gene>
<keyword evidence="5 8" id="KW-0812">Transmembrane</keyword>
<sequence>MSSVVRYRTRVDAAGELVRRLQPFLARRPEITVERLAIIASGFFTVFCNVAFFRAVAATGTLSGWSGAMTGVALAVMIAALNVVLLCLLLNRWSAKPVLTVLLLVTAVATHFMGQYTVYLDPDMLRNILHTDGKESGELISFGVLPPLLWLGVVPSLMVWRVKLRARPPMRAVAVRIAWVAVASVVAVGAALSSFQNISALMRNHHEVRHLITPGNYLVSLGRVVLDDQADRNRPRMPVGTNAHVVGRAPGTKPRLLVLVVGETVRAQNWGLNGYARQTTPQLHDIDPVNFPHVTSCGSATEVSVPCMFSPYGRAHYDEERIKHSESLLHVLEHAGIRTLWRDNQTGCKGVCEGLAYQSFEHAQDPQSCDAEGCLDEVMLDGLAEEVAQRPGDMVVVLHQLGNHGPSYYKRYPARLRRFVPACGTAELGRCSREEIVNAYDNAVMYTDEFLARTIRSLAARTDRDTALIYVSDHGESLGENGLYLHGVPYAIAPDTQTRVPMVMWLSSGFAADRGVDLDCMKRESSAPASHDNLFHSVLGLMQVSTPEYDPTLDLFGRCVPHA</sequence>
<evidence type="ECO:0000313" key="12">
    <source>
        <dbReference type="Proteomes" id="UP001501083"/>
    </source>
</evidence>
<evidence type="ECO:0000259" key="10">
    <source>
        <dbReference type="Pfam" id="PF08019"/>
    </source>
</evidence>
<feature type="transmembrane region" description="Helical" evidence="8">
    <location>
        <begin position="98"/>
        <end position="119"/>
    </location>
</feature>
<accession>A0ABP9LED2</accession>
<feature type="transmembrane region" description="Helical" evidence="8">
    <location>
        <begin position="172"/>
        <end position="195"/>
    </location>
</feature>
<evidence type="ECO:0000313" key="11">
    <source>
        <dbReference type="EMBL" id="GAA5075253.1"/>
    </source>
</evidence>